<evidence type="ECO:0000256" key="1">
    <source>
        <dbReference type="ARBA" id="ARBA00003362"/>
    </source>
</evidence>
<comment type="caution">
    <text evidence="8">The sequence shown here is derived from an EMBL/GenBank/DDBJ whole genome shotgun (WGS) entry which is preliminary data.</text>
</comment>
<dbReference type="HAMAP" id="MF_01478">
    <property type="entry name" value="Ribosomal_L12_arch"/>
    <property type="match status" value="1"/>
</dbReference>
<gene>
    <name evidence="8" type="ORF">BYL167_LOCUS55646</name>
</gene>
<dbReference type="GO" id="GO:0022625">
    <property type="term" value="C:cytosolic large ribosomal subunit"/>
    <property type="evidence" value="ECO:0007669"/>
    <property type="project" value="InterPro"/>
</dbReference>
<dbReference type="CDD" id="cd05833">
    <property type="entry name" value="Ribosomal_P2"/>
    <property type="match status" value="1"/>
</dbReference>
<evidence type="ECO:0000313" key="9">
    <source>
        <dbReference type="Proteomes" id="UP000681967"/>
    </source>
</evidence>
<evidence type="ECO:0000256" key="6">
    <source>
        <dbReference type="ARBA" id="ARBA00035443"/>
    </source>
</evidence>
<dbReference type="InterPro" id="IPR044076">
    <property type="entry name" value="Ribosomal_P2"/>
</dbReference>
<feature type="non-terminal residue" evidence="8">
    <location>
        <position position="1"/>
    </location>
</feature>
<feature type="compositionally biased region" description="Basic and acidic residues" evidence="7">
    <location>
        <begin position="108"/>
        <end position="122"/>
    </location>
</feature>
<evidence type="ECO:0000256" key="3">
    <source>
        <dbReference type="ARBA" id="ARBA00022980"/>
    </source>
</evidence>
<dbReference type="Gene3D" id="1.10.10.1410">
    <property type="match status" value="1"/>
</dbReference>
<keyword evidence="4" id="KW-0687">Ribonucleoprotein</keyword>
<evidence type="ECO:0000256" key="4">
    <source>
        <dbReference type="ARBA" id="ARBA00023274"/>
    </source>
</evidence>
<dbReference type="Pfam" id="PF00428">
    <property type="entry name" value="Ribosomal_60s"/>
    <property type="match status" value="1"/>
</dbReference>
<dbReference type="Proteomes" id="UP000681967">
    <property type="component" value="Unassembled WGS sequence"/>
</dbReference>
<dbReference type="InterPro" id="IPR027534">
    <property type="entry name" value="Ribosomal_P1/P2"/>
</dbReference>
<dbReference type="GO" id="GO:0003735">
    <property type="term" value="F:structural constituent of ribosome"/>
    <property type="evidence" value="ECO:0007669"/>
    <property type="project" value="InterPro"/>
</dbReference>
<sequence length="136" mass="13996">AINKLLFNSIIKMRYAAAYVLATLAGNTNPDVSTISKILGSVGIDCDNAKAQKVIDACKGKNIDQIIEEGTKKLSSLPTASVGIASTSGAAAAAATTTVATGNAGKGAAKEEPKKEEKKKEESDEEGDDMGFGLFD</sequence>
<organism evidence="8 9">
    <name type="scientific">Rotaria magnacalcarata</name>
    <dbReference type="NCBI Taxonomy" id="392030"/>
    <lineage>
        <taxon>Eukaryota</taxon>
        <taxon>Metazoa</taxon>
        <taxon>Spiralia</taxon>
        <taxon>Gnathifera</taxon>
        <taxon>Rotifera</taxon>
        <taxon>Eurotatoria</taxon>
        <taxon>Bdelloidea</taxon>
        <taxon>Philodinida</taxon>
        <taxon>Philodinidae</taxon>
        <taxon>Rotaria</taxon>
    </lineage>
</organism>
<evidence type="ECO:0000256" key="2">
    <source>
        <dbReference type="ARBA" id="ARBA00005436"/>
    </source>
</evidence>
<dbReference type="InterPro" id="IPR038716">
    <property type="entry name" value="P1/P2_N_sf"/>
</dbReference>
<protein>
    <recommendedName>
        <fullName evidence="5">Large ribosomal subunit protein P2</fullName>
    </recommendedName>
    <alternativeName>
        <fullName evidence="6">60S acidic ribosomal protein P2</fullName>
    </alternativeName>
</protein>
<accession>A0A8S3DVN8</accession>
<comment type="function">
    <text evidence="1">Plays an important role in the elongation step of protein synthesis.</text>
</comment>
<evidence type="ECO:0000313" key="8">
    <source>
        <dbReference type="EMBL" id="CAF5009038.1"/>
    </source>
</evidence>
<proteinExistence type="inferred from homology"/>
<evidence type="ECO:0000256" key="5">
    <source>
        <dbReference type="ARBA" id="ARBA00035301"/>
    </source>
</evidence>
<dbReference type="FunFam" id="1.10.10.1410:FF:000002">
    <property type="entry name" value="60S acidic ribosomal protein P2"/>
    <property type="match status" value="1"/>
</dbReference>
<comment type="similarity">
    <text evidence="2">Belongs to the eukaryotic ribosomal protein P1/P2 family.</text>
</comment>
<keyword evidence="3" id="KW-0689">Ribosomal protein</keyword>
<name>A0A8S3DVN8_9BILA</name>
<evidence type="ECO:0000256" key="7">
    <source>
        <dbReference type="SAM" id="MobiDB-lite"/>
    </source>
</evidence>
<dbReference type="GO" id="GO:0002182">
    <property type="term" value="P:cytoplasmic translational elongation"/>
    <property type="evidence" value="ECO:0007669"/>
    <property type="project" value="InterPro"/>
</dbReference>
<reference evidence="8" key="1">
    <citation type="submission" date="2021-02" db="EMBL/GenBank/DDBJ databases">
        <authorList>
            <person name="Nowell W R."/>
        </authorList>
    </citation>
    <scope>NUCLEOTIDE SEQUENCE</scope>
</reference>
<dbReference type="AlphaFoldDB" id="A0A8S3DVN8"/>
<dbReference type="EMBL" id="CAJOBH010210178">
    <property type="protein sequence ID" value="CAF5009038.1"/>
    <property type="molecule type" value="Genomic_DNA"/>
</dbReference>
<dbReference type="PANTHER" id="PTHR21141">
    <property type="entry name" value="60S ACIDIC RIBOSOMAL PROTEIN FAMILY MEMBER"/>
    <property type="match status" value="1"/>
</dbReference>
<dbReference type="PANTHER" id="PTHR21141:SF5">
    <property type="entry name" value="LARGE RIBOSOMAL SUBUNIT PROTEIN P2"/>
    <property type="match status" value="1"/>
</dbReference>
<feature type="region of interest" description="Disordered" evidence="7">
    <location>
        <begin position="100"/>
        <end position="136"/>
    </location>
</feature>